<organism evidence="4 5">
    <name type="scientific">Oryzias javanicus</name>
    <name type="common">Javanese ricefish</name>
    <name type="synonym">Aplocheilus javanicus</name>
    <dbReference type="NCBI Taxonomy" id="123683"/>
    <lineage>
        <taxon>Eukaryota</taxon>
        <taxon>Metazoa</taxon>
        <taxon>Chordata</taxon>
        <taxon>Craniata</taxon>
        <taxon>Vertebrata</taxon>
        <taxon>Euteleostomi</taxon>
        <taxon>Actinopterygii</taxon>
        <taxon>Neopterygii</taxon>
        <taxon>Teleostei</taxon>
        <taxon>Neoteleostei</taxon>
        <taxon>Acanthomorphata</taxon>
        <taxon>Ovalentaria</taxon>
        <taxon>Atherinomorphae</taxon>
        <taxon>Beloniformes</taxon>
        <taxon>Adrianichthyidae</taxon>
        <taxon>Oryziinae</taxon>
        <taxon>Oryzias</taxon>
    </lineage>
</organism>
<feature type="domain" description="ZP" evidence="3">
    <location>
        <begin position="107"/>
        <end position="204"/>
    </location>
</feature>
<keyword evidence="5" id="KW-1185">Reference proteome</keyword>
<name>A0A437CNN1_ORYJA</name>
<dbReference type="GO" id="GO:0032190">
    <property type="term" value="F:acrosin binding"/>
    <property type="evidence" value="ECO:0007669"/>
    <property type="project" value="TreeGrafter"/>
</dbReference>
<accession>A0A437CNN1</accession>
<evidence type="ECO:0000256" key="2">
    <source>
        <dbReference type="SAM" id="SignalP"/>
    </source>
</evidence>
<dbReference type="PANTHER" id="PTHR11576">
    <property type="entry name" value="ZONA PELLUCIDA SPERM-BINDING PROTEIN 3"/>
    <property type="match status" value="1"/>
</dbReference>
<dbReference type="GO" id="GO:0035803">
    <property type="term" value="P:egg coat formation"/>
    <property type="evidence" value="ECO:0007669"/>
    <property type="project" value="TreeGrafter"/>
</dbReference>
<reference evidence="4 5" key="1">
    <citation type="submission" date="2018-11" db="EMBL/GenBank/DDBJ databases">
        <authorList>
            <person name="Lopez-Roques C."/>
            <person name="Donnadieu C."/>
            <person name="Bouchez O."/>
            <person name="Klopp C."/>
            <person name="Cabau C."/>
            <person name="Zahm M."/>
        </authorList>
    </citation>
    <scope>NUCLEOTIDE SEQUENCE [LARGE SCALE GENOMIC DNA]</scope>
    <source>
        <strain evidence="4">RS831</strain>
        <tissue evidence="4">Whole body</tissue>
    </source>
</reference>
<dbReference type="PROSITE" id="PS51034">
    <property type="entry name" value="ZP_2"/>
    <property type="match status" value="1"/>
</dbReference>
<dbReference type="Gene3D" id="2.60.40.3210">
    <property type="entry name" value="Zona pellucida, ZP-N domain"/>
    <property type="match status" value="1"/>
</dbReference>
<dbReference type="InterPro" id="IPR001507">
    <property type="entry name" value="ZP_dom"/>
</dbReference>
<dbReference type="InterPro" id="IPR055356">
    <property type="entry name" value="ZP-N"/>
</dbReference>
<feature type="signal peptide" evidence="2">
    <location>
        <begin position="1"/>
        <end position="21"/>
    </location>
</feature>
<evidence type="ECO:0000313" key="5">
    <source>
        <dbReference type="Proteomes" id="UP000283210"/>
    </source>
</evidence>
<evidence type="ECO:0000259" key="3">
    <source>
        <dbReference type="PROSITE" id="PS51034"/>
    </source>
</evidence>
<dbReference type="Proteomes" id="UP000283210">
    <property type="component" value="Chromosome 13"/>
</dbReference>
<dbReference type="GO" id="GO:2000344">
    <property type="term" value="P:positive regulation of acrosome reaction"/>
    <property type="evidence" value="ECO:0007669"/>
    <property type="project" value="TreeGrafter"/>
</dbReference>
<dbReference type="GO" id="GO:0031012">
    <property type="term" value="C:extracellular matrix"/>
    <property type="evidence" value="ECO:0007669"/>
    <property type="project" value="TreeGrafter"/>
</dbReference>
<keyword evidence="2" id="KW-0732">Signal</keyword>
<dbReference type="PANTHER" id="PTHR11576:SF2">
    <property type="entry name" value="ZONA PELLUCIDA SPERM-BINDING PROTEIN 3"/>
    <property type="match status" value="1"/>
</dbReference>
<feature type="region of interest" description="Disordered" evidence="1">
    <location>
        <begin position="27"/>
        <end position="65"/>
    </location>
</feature>
<evidence type="ECO:0000256" key="1">
    <source>
        <dbReference type="SAM" id="MobiDB-lite"/>
    </source>
</evidence>
<proteinExistence type="predicted"/>
<protein>
    <recommendedName>
        <fullName evidence="3">ZP domain-containing protein</fullName>
    </recommendedName>
</protein>
<dbReference type="OrthoDB" id="8880842at2759"/>
<evidence type="ECO:0000313" key="4">
    <source>
        <dbReference type="EMBL" id="RVE64452.1"/>
    </source>
</evidence>
<reference evidence="4 5" key="2">
    <citation type="submission" date="2019-01" db="EMBL/GenBank/DDBJ databases">
        <title>A chromosome length genome reference of the Java medaka (oryzias javanicus).</title>
        <authorList>
            <person name="Herpin A."/>
            <person name="Takehana Y."/>
            <person name="Naruse K."/>
            <person name="Ansai S."/>
            <person name="Kawaguchi M."/>
        </authorList>
    </citation>
    <scope>NUCLEOTIDE SEQUENCE [LARGE SCALE GENOMIC DNA]</scope>
    <source>
        <strain evidence="4">RS831</strain>
        <tissue evidence="4">Whole body</tissue>
    </source>
</reference>
<dbReference type="Pfam" id="PF23344">
    <property type="entry name" value="ZP-N"/>
    <property type="match status" value="1"/>
</dbReference>
<dbReference type="AlphaFoldDB" id="A0A437CNN1"/>
<gene>
    <name evidence="4" type="ORF">OJAV_G00126020</name>
</gene>
<dbReference type="FunFam" id="2.60.40.3210:FF:000001">
    <property type="entry name" value="Zona pellucida sperm-binding protein 3"/>
    <property type="match status" value="1"/>
</dbReference>
<dbReference type="EMBL" id="CM012449">
    <property type="protein sequence ID" value="RVE64452.1"/>
    <property type="molecule type" value="Genomic_DNA"/>
</dbReference>
<dbReference type="GO" id="GO:0007339">
    <property type="term" value="P:binding of sperm to zona pellucida"/>
    <property type="evidence" value="ECO:0007669"/>
    <property type="project" value="TreeGrafter"/>
</dbReference>
<sequence>MAFLQLLALVLVLAFCGVADAQRRGMRPPPWAAKMQNPEAAAARTRATSGKDHSPSLQDDGFDPKRIRPAGEQLKWKFPEPPADPVNRTPVQFKLQQPVVSNRVAVKCGESKVQVEVSQDLLGIGALISPDEITLGGCPVTEVDDHSQVLIFESELHECGSTLMLEDKGFVYAFKLIYNPKSMARSPITRSQSTAIAVECHYKN</sequence>
<feature type="chain" id="PRO_5018991636" description="ZP domain-containing protein" evidence="2">
    <location>
        <begin position="22"/>
        <end position="204"/>
    </location>
</feature>